<dbReference type="GO" id="GO:0032993">
    <property type="term" value="C:protein-DNA complex"/>
    <property type="evidence" value="ECO:0007669"/>
    <property type="project" value="TreeGrafter"/>
</dbReference>
<dbReference type="GO" id="GO:0032131">
    <property type="term" value="F:alkylated DNA binding"/>
    <property type="evidence" value="ECO:0007669"/>
    <property type="project" value="TreeGrafter"/>
</dbReference>
<keyword evidence="2" id="KW-0234">DNA repair</keyword>
<dbReference type="InterPro" id="IPR023170">
    <property type="entry name" value="HhH_base_excis_C"/>
</dbReference>
<accession>A0A6N7VQN1</accession>
<dbReference type="Gene3D" id="1.10.340.30">
    <property type="entry name" value="Hypothetical protein, domain 2"/>
    <property type="match status" value="1"/>
</dbReference>
<dbReference type="GO" id="GO:0008725">
    <property type="term" value="F:DNA-3-methyladenine glycosylase activity"/>
    <property type="evidence" value="ECO:0007669"/>
    <property type="project" value="TreeGrafter"/>
</dbReference>
<dbReference type="SUPFAM" id="SSF48150">
    <property type="entry name" value="DNA-glycosylase"/>
    <property type="match status" value="1"/>
</dbReference>
<dbReference type="Gene3D" id="1.10.1670.10">
    <property type="entry name" value="Helix-hairpin-Helix base-excision DNA repair enzymes (C-terminal)"/>
    <property type="match status" value="1"/>
</dbReference>
<dbReference type="GO" id="GO:0006285">
    <property type="term" value="P:base-excision repair, AP site formation"/>
    <property type="evidence" value="ECO:0007669"/>
    <property type="project" value="TreeGrafter"/>
</dbReference>
<organism evidence="3 4">
    <name type="scientific">Scrofimicrobium canadense</name>
    <dbReference type="NCBI Taxonomy" id="2652290"/>
    <lineage>
        <taxon>Bacteria</taxon>
        <taxon>Bacillati</taxon>
        <taxon>Actinomycetota</taxon>
        <taxon>Actinomycetes</taxon>
        <taxon>Actinomycetales</taxon>
        <taxon>Actinomycetaceae</taxon>
        <taxon>Scrofimicrobium</taxon>
    </lineage>
</organism>
<dbReference type="AlphaFoldDB" id="A0A6N7VQN1"/>
<proteinExistence type="predicted"/>
<dbReference type="InterPro" id="IPR051912">
    <property type="entry name" value="Alkylbase_DNA_Glycosylase/TA"/>
</dbReference>
<dbReference type="GO" id="GO:0043916">
    <property type="term" value="F:DNA-7-methylguanine glycosylase activity"/>
    <property type="evidence" value="ECO:0007669"/>
    <property type="project" value="TreeGrafter"/>
</dbReference>
<dbReference type="PANTHER" id="PTHR43003">
    <property type="entry name" value="DNA-3-METHYLADENINE GLYCOSYLASE"/>
    <property type="match status" value="1"/>
</dbReference>
<dbReference type="InterPro" id="IPR011257">
    <property type="entry name" value="DNA_glycosylase"/>
</dbReference>
<reference evidence="3 4" key="1">
    <citation type="submission" date="2019-08" db="EMBL/GenBank/DDBJ databases">
        <title>In-depth cultivation of the pig gut microbiome towards novel bacterial diversity and tailored functional studies.</title>
        <authorList>
            <person name="Wylensek D."/>
            <person name="Hitch T.C.A."/>
            <person name="Clavel T."/>
        </authorList>
    </citation>
    <scope>NUCLEOTIDE SEQUENCE [LARGE SCALE GENOMIC DNA]</scope>
    <source>
        <strain evidence="3 4">WB03_NA08</strain>
    </source>
</reference>
<name>A0A6N7VQN1_9ACTO</name>
<dbReference type="GO" id="GO:0005737">
    <property type="term" value="C:cytoplasm"/>
    <property type="evidence" value="ECO:0007669"/>
    <property type="project" value="TreeGrafter"/>
</dbReference>
<dbReference type="Proteomes" id="UP000470875">
    <property type="component" value="Unassembled WGS sequence"/>
</dbReference>
<dbReference type="RefSeq" id="WP_206192495.1">
    <property type="nucleotide sequence ID" value="NZ_VULO01000004.1"/>
</dbReference>
<gene>
    <name evidence="3" type="ORF">FYJ24_04490</name>
</gene>
<comment type="caution">
    <text evidence="3">The sequence shown here is derived from an EMBL/GenBank/DDBJ whole genome shotgun (WGS) entry which is preliminary data.</text>
</comment>
<dbReference type="EMBL" id="VULO01000004">
    <property type="protein sequence ID" value="MSS84034.1"/>
    <property type="molecule type" value="Genomic_DNA"/>
</dbReference>
<evidence type="ECO:0000313" key="4">
    <source>
        <dbReference type="Proteomes" id="UP000470875"/>
    </source>
</evidence>
<keyword evidence="4" id="KW-1185">Reference proteome</keyword>
<evidence type="ECO:0000256" key="1">
    <source>
        <dbReference type="ARBA" id="ARBA00022763"/>
    </source>
</evidence>
<protein>
    <submittedName>
        <fullName evidence="3">DNA-3-methyladenine glycosylase 2 family protein</fullName>
    </submittedName>
</protein>
<evidence type="ECO:0000313" key="3">
    <source>
        <dbReference type="EMBL" id="MSS84034.1"/>
    </source>
</evidence>
<evidence type="ECO:0000256" key="2">
    <source>
        <dbReference type="ARBA" id="ARBA00023204"/>
    </source>
</evidence>
<sequence length="117" mass="12852">MSRGANVENELGKLGVTRRKTATIMDLAESIDNGTLNLDGVGDPEEVRAKLMEIKGVGPWTATYIVMRTMSWTDAFLETDYGIKKALAPLSSKCIAEVAKAWAPWRSYASLSLWNSL</sequence>
<keyword evidence="1" id="KW-0227">DNA damage</keyword>
<dbReference type="GO" id="GO:0006307">
    <property type="term" value="P:DNA alkylation repair"/>
    <property type="evidence" value="ECO:0007669"/>
    <property type="project" value="TreeGrafter"/>
</dbReference>
<dbReference type="PANTHER" id="PTHR43003:SF13">
    <property type="entry name" value="DNA-3-METHYLADENINE GLYCOSYLASE 2"/>
    <property type="match status" value="1"/>
</dbReference>